<keyword evidence="3" id="KW-1185">Reference proteome</keyword>
<feature type="signal peptide" evidence="1">
    <location>
        <begin position="1"/>
        <end position="15"/>
    </location>
</feature>
<feature type="chain" id="PRO_5043728882" description="FAS1 domain-containing protein" evidence="1">
    <location>
        <begin position="16"/>
        <end position="213"/>
    </location>
</feature>
<dbReference type="AlphaFoldDB" id="A0AAU9T3M2"/>
<evidence type="ECO:0008006" key="4">
    <source>
        <dbReference type="Google" id="ProtNLM"/>
    </source>
</evidence>
<accession>A0AAU9T3M2</accession>
<evidence type="ECO:0000313" key="2">
    <source>
        <dbReference type="EMBL" id="CAH2077494.1"/>
    </source>
</evidence>
<dbReference type="PANTHER" id="PTHR33985:SF5">
    <property type="entry name" value="FASCICLIN-LIKE ARABINOGALACTAN FAMILY PROTEIN"/>
    <property type="match status" value="1"/>
</dbReference>
<sequence length="213" mass="22938">MLISAVAIVASVVSGSLEETVASMTATFRNPRFSSPGTISKAKVKAWRVLGTSLAPAVTTVSSALPPENAFHEWPGAFIGASGNEQATLFLPFYYSSSPSPKYKIVAAYHIVPEKLVFSDLLSKAMLSRLPTLVPRTSIVVTNTSYSRFTLDDVLLVKPDIFVSSSIAIHGIDSPLDFTRNGGFGGGETDTSYFLVIATAIAIRYIRFLEFPH</sequence>
<evidence type="ECO:0000256" key="1">
    <source>
        <dbReference type="SAM" id="SignalP"/>
    </source>
</evidence>
<reference evidence="2 3" key="1">
    <citation type="submission" date="2022-03" db="EMBL/GenBank/DDBJ databases">
        <authorList>
            <person name="Nunn A."/>
            <person name="Chopra R."/>
            <person name="Nunn A."/>
            <person name="Contreras Garrido A."/>
        </authorList>
    </citation>
    <scope>NUCLEOTIDE SEQUENCE [LARGE SCALE GENOMIC DNA]</scope>
</reference>
<dbReference type="PANTHER" id="PTHR33985">
    <property type="entry name" value="OS02G0491300 PROTEIN-RELATED"/>
    <property type="match status" value="1"/>
</dbReference>
<proteinExistence type="predicted"/>
<name>A0AAU9T3M2_THLAR</name>
<dbReference type="SUPFAM" id="SSF82153">
    <property type="entry name" value="FAS1 domain"/>
    <property type="match status" value="1"/>
</dbReference>
<dbReference type="InterPro" id="IPR036378">
    <property type="entry name" value="FAS1_dom_sf"/>
</dbReference>
<keyword evidence="1" id="KW-0732">Signal</keyword>
<organism evidence="2 3">
    <name type="scientific">Thlaspi arvense</name>
    <name type="common">Field penny-cress</name>
    <dbReference type="NCBI Taxonomy" id="13288"/>
    <lineage>
        <taxon>Eukaryota</taxon>
        <taxon>Viridiplantae</taxon>
        <taxon>Streptophyta</taxon>
        <taxon>Embryophyta</taxon>
        <taxon>Tracheophyta</taxon>
        <taxon>Spermatophyta</taxon>
        <taxon>Magnoliopsida</taxon>
        <taxon>eudicotyledons</taxon>
        <taxon>Gunneridae</taxon>
        <taxon>Pentapetalae</taxon>
        <taxon>rosids</taxon>
        <taxon>malvids</taxon>
        <taxon>Brassicales</taxon>
        <taxon>Brassicaceae</taxon>
        <taxon>Thlaspideae</taxon>
        <taxon>Thlaspi</taxon>
    </lineage>
</organism>
<dbReference type="InterPro" id="IPR052806">
    <property type="entry name" value="Fasciclin-like_AGP"/>
</dbReference>
<evidence type="ECO:0000313" key="3">
    <source>
        <dbReference type="Proteomes" id="UP000836841"/>
    </source>
</evidence>
<dbReference type="Gene3D" id="2.30.180.10">
    <property type="entry name" value="FAS1 domain"/>
    <property type="match status" value="1"/>
</dbReference>
<protein>
    <recommendedName>
        <fullName evidence="4">FAS1 domain-containing protein</fullName>
    </recommendedName>
</protein>
<dbReference type="EMBL" id="OU466863">
    <property type="protein sequence ID" value="CAH2077494.1"/>
    <property type="molecule type" value="Genomic_DNA"/>
</dbReference>
<gene>
    <name evidence="2" type="ORF">TAV2_LOCUS26023</name>
</gene>
<dbReference type="Proteomes" id="UP000836841">
    <property type="component" value="Chromosome 7"/>
</dbReference>